<dbReference type="InterPro" id="IPR041657">
    <property type="entry name" value="HTH_17"/>
</dbReference>
<evidence type="ECO:0000313" key="2">
    <source>
        <dbReference type="EMBL" id="XIA20322.1"/>
    </source>
</evidence>
<dbReference type="Pfam" id="PF12728">
    <property type="entry name" value="HTH_17"/>
    <property type="match status" value="1"/>
</dbReference>
<feature type="domain" description="Helix-turn-helix" evidence="1">
    <location>
        <begin position="9"/>
        <end position="57"/>
    </location>
</feature>
<dbReference type="NCBIfam" id="TIGR01764">
    <property type="entry name" value="excise"/>
    <property type="match status" value="1"/>
</dbReference>
<protein>
    <submittedName>
        <fullName evidence="2">Helix-turn-helix domain-containing protein</fullName>
    </submittedName>
</protein>
<dbReference type="EMBL" id="CP170721">
    <property type="protein sequence ID" value="XIA20322.1"/>
    <property type="molecule type" value="Genomic_DNA"/>
</dbReference>
<gene>
    <name evidence="2" type="ORF">ACFYG5_09425</name>
</gene>
<dbReference type="RefSeq" id="WP_395117721.1">
    <property type="nucleotide sequence ID" value="NZ_CP170721.1"/>
</dbReference>
<sequence length="66" mass="7416">MNPNDCITYGIDDAHRQLGITRSALYLLLGTGEIASIKIGRRRLITRRSLEQFIAKQEREQGSKAA</sequence>
<organism evidence="2">
    <name type="scientific">Rhodanobacter sp. FW102-FHT14D07</name>
    <dbReference type="NCBI Taxonomy" id="3351462"/>
    <lineage>
        <taxon>Bacteria</taxon>
        <taxon>Pseudomonadati</taxon>
        <taxon>Pseudomonadota</taxon>
        <taxon>Gammaproteobacteria</taxon>
        <taxon>Lysobacterales</taxon>
        <taxon>Rhodanobacteraceae</taxon>
        <taxon>Rhodanobacter</taxon>
    </lineage>
</organism>
<evidence type="ECO:0000259" key="1">
    <source>
        <dbReference type="Pfam" id="PF12728"/>
    </source>
</evidence>
<proteinExistence type="predicted"/>
<name>A0AB74V071_9GAMM</name>
<dbReference type="AlphaFoldDB" id="A0AB74V071"/>
<dbReference type="InterPro" id="IPR010093">
    <property type="entry name" value="SinI_DNA-bd"/>
</dbReference>
<dbReference type="GO" id="GO:0003677">
    <property type="term" value="F:DNA binding"/>
    <property type="evidence" value="ECO:0007669"/>
    <property type="project" value="InterPro"/>
</dbReference>
<accession>A0AB74V071</accession>
<reference evidence="2" key="1">
    <citation type="submission" date="2024-10" db="EMBL/GenBank/DDBJ databases">
        <authorList>
            <person name="Lesea H.P."/>
            <person name="Kuehl J.V."/>
            <person name="Chandonia J.-M."/>
        </authorList>
    </citation>
    <scope>NUCLEOTIDE SEQUENCE</scope>
    <source>
        <strain evidence="2">FW102-FHT14D07</strain>
    </source>
</reference>